<comment type="caution">
    <text evidence="3">The sequence shown here is derived from an EMBL/GenBank/DDBJ whole genome shotgun (WGS) entry which is preliminary data.</text>
</comment>
<evidence type="ECO:0000313" key="3">
    <source>
        <dbReference type="EMBL" id="KAJ7749922.1"/>
    </source>
</evidence>
<dbReference type="Proteomes" id="UP001215598">
    <property type="component" value="Unassembled WGS sequence"/>
</dbReference>
<accession>A0AAD7N7E2</accession>
<dbReference type="EMBL" id="JARKIB010000067">
    <property type="protein sequence ID" value="KAJ7749922.1"/>
    <property type="molecule type" value="Genomic_DNA"/>
</dbReference>
<keyword evidence="4" id="KW-1185">Reference proteome</keyword>
<evidence type="ECO:0000256" key="1">
    <source>
        <dbReference type="SAM" id="MobiDB-lite"/>
    </source>
</evidence>
<feature type="signal peptide" evidence="2">
    <location>
        <begin position="1"/>
        <end position="23"/>
    </location>
</feature>
<feature type="region of interest" description="Disordered" evidence="1">
    <location>
        <begin position="322"/>
        <end position="343"/>
    </location>
</feature>
<proteinExistence type="predicted"/>
<protein>
    <submittedName>
        <fullName evidence="3">Uncharacterized protein</fullName>
    </submittedName>
</protein>
<dbReference type="AlphaFoldDB" id="A0AAD7N7E2"/>
<reference evidence="3" key="1">
    <citation type="submission" date="2023-03" db="EMBL/GenBank/DDBJ databases">
        <title>Massive genome expansion in bonnet fungi (Mycena s.s.) driven by repeated elements and novel gene families across ecological guilds.</title>
        <authorList>
            <consortium name="Lawrence Berkeley National Laboratory"/>
            <person name="Harder C.B."/>
            <person name="Miyauchi S."/>
            <person name="Viragh M."/>
            <person name="Kuo A."/>
            <person name="Thoen E."/>
            <person name="Andreopoulos B."/>
            <person name="Lu D."/>
            <person name="Skrede I."/>
            <person name="Drula E."/>
            <person name="Henrissat B."/>
            <person name="Morin E."/>
            <person name="Kohler A."/>
            <person name="Barry K."/>
            <person name="LaButti K."/>
            <person name="Morin E."/>
            <person name="Salamov A."/>
            <person name="Lipzen A."/>
            <person name="Mereny Z."/>
            <person name="Hegedus B."/>
            <person name="Baldrian P."/>
            <person name="Stursova M."/>
            <person name="Weitz H."/>
            <person name="Taylor A."/>
            <person name="Grigoriev I.V."/>
            <person name="Nagy L.G."/>
            <person name="Martin F."/>
            <person name="Kauserud H."/>
        </authorList>
    </citation>
    <scope>NUCLEOTIDE SEQUENCE</scope>
    <source>
        <strain evidence="3">CBHHK182m</strain>
    </source>
</reference>
<feature type="compositionally biased region" description="Polar residues" evidence="1">
    <location>
        <begin position="328"/>
        <end position="343"/>
    </location>
</feature>
<feature type="chain" id="PRO_5042080734" evidence="2">
    <location>
        <begin position="24"/>
        <end position="509"/>
    </location>
</feature>
<keyword evidence="2" id="KW-0732">Signal</keyword>
<name>A0AAD7N7E2_9AGAR</name>
<organism evidence="3 4">
    <name type="scientific">Mycena metata</name>
    <dbReference type="NCBI Taxonomy" id="1033252"/>
    <lineage>
        <taxon>Eukaryota</taxon>
        <taxon>Fungi</taxon>
        <taxon>Dikarya</taxon>
        <taxon>Basidiomycota</taxon>
        <taxon>Agaricomycotina</taxon>
        <taxon>Agaricomycetes</taxon>
        <taxon>Agaricomycetidae</taxon>
        <taxon>Agaricales</taxon>
        <taxon>Marasmiineae</taxon>
        <taxon>Mycenaceae</taxon>
        <taxon>Mycena</taxon>
    </lineage>
</organism>
<evidence type="ECO:0000256" key="2">
    <source>
        <dbReference type="SAM" id="SignalP"/>
    </source>
</evidence>
<gene>
    <name evidence="3" type="ORF">B0H16DRAFT_1460950</name>
</gene>
<sequence length="509" mass="57704">MGHYGKNQGLLMYFAAGWLCCRALQEKTGDGGASGAKESVTGLNQFGLNECLVGPHEFRGRLPGVPQACGTLVTVPHVTQSDCRRQLQKCRRQKARLPLHAAQLPLQSAKIAADKCHRLRLLHVCAYILIEPRKASERSVQHVPLVELPLSAADIAAACGNGTAAAKSLYPRLGHRRLRNPFFFFFTKIFLGVKYYPMHMLHLHPLPPPQLYYSDFEIHRSWRLALHDQLETRMPETTQLGLETGGAAQYVGAYHLVENDPVAGGLAFAIFIEVVTWKAVLREHCTLVVLNLELTDFKIQTNSAPESDRKTPWREVSRPPQLNALDSGFSTRPDSTSGNSRHEIQSTPVFSAIEKERTGGERSRARPRLKRNGDLRSKREVLHSSIVVSLRSDCDLQLLCSAQFYRPEALPDCDLQLLYYDQHSSIVLRLCPTVIYSYYITIRVLTNAEYISRIRRLRDERSRTRPDSTSAQFYRPEALPDCDLQLLYYDQDRKTPWQEVSHPPRFNFG</sequence>
<evidence type="ECO:0000313" key="4">
    <source>
        <dbReference type="Proteomes" id="UP001215598"/>
    </source>
</evidence>